<evidence type="ECO:0000313" key="5">
    <source>
        <dbReference type="Proteomes" id="UP001302349"/>
    </source>
</evidence>
<keyword evidence="2" id="KW-0732">Signal</keyword>
<evidence type="ECO:0000313" key="4">
    <source>
        <dbReference type="EMBL" id="WOK09128.1"/>
    </source>
</evidence>
<evidence type="ECO:0000256" key="1">
    <source>
        <dbReference type="SAM" id="MobiDB-lite"/>
    </source>
</evidence>
<feature type="region of interest" description="Disordered" evidence="1">
    <location>
        <begin position="23"/>
        <end position="43"/>
    </location>
</feature>
<gene>
    <name evidence="4" type="ORF">RT717_10825</name>
</gene>
<dbReference type="Proteomes" id="UP001302349">
    <property type="component" value="Chromosome"/>
</dbReference>
<feature type="signal peptide" evidence="2">
    <location>
        <begin position="1"/>
        <end position="17"/>
    </location>
</feature>
<dbReference type="RefSeq" id="WP_317491749.1">
    <property type="nucleotide sequence ID" value="NZ_CP136051.1"/>
</dbReference>
<dbReference type="Pfam" id="PF19335">
    <property type="entry name" value="HMBD"/>
    <property type="match status" value="1"/>
</dbReference>
<reference evidence="4 5" key="1">
    <citation type="journal article" date="2023" name="Microbiol. Resour. Announc.">
        <title>Complete Genome Sequence of Imperialibacter roseus strain P4T.</title>
        <authorList>
            <person name="Tizabi D.R."/>
            <person name="Bachvaroff T."/>
            <person name="Hill R.T."/>
        </authorList>
    </citation>
    <scope>NUCLEOTIDE SEQUENCE [LARGE SCALE GENOMIC DNA]</scope>
    <source>
        <strain evidence="4 5">P4T</strain>
    </source>
</reference>
<dbReference type="InterPro" id="IPR045800">
    <property type="entry name" value="HMBD"/>
</dbReference>
<organism evidence="4 5">
    <name type="scientific">Imperialibacter roseus</name>
    <dbReference type="NCBI Taxonomy" id="1324217"/>
    <lineage>
        <taxon>Bacteria</taxon>
        <taxon>Pseudomonadati</taxon>
        <taxon>Bacteroidota</taxon>
        <taxon>Cytophagia</taxon>
        <taxon>Cytophagales</taxon>
        <taxon>Flammeovirgaceae</taxon>
        <taxon>Imperialibacter</taxon>
    </lineage>
</organism>
<dbReference type="PROSITE" id="PS51257">
    <property type="entry name" value="PROKAR_LIPOPROTEIN"/>
    <property type="match status" value="1"/>
</dbReference>
<dbReference type="EMBL" id="CP136051">
    <property type="protein sequence ID" value="WOK09128.1"/>
    <property type="molecule type" value="Genomic_DNA"/>
</dbReference>
<feature type="compositionally biased region" description="Basic and acidic residues" evidence="1">
    <location>
        <begin position="25"/>
        <end position="41"/>
    </location>
</feature>
<name>A0ABZ0IXM3_9BACT</name>
<feature type="chain" id="PRO_5045545077" evidence="2">
    <location>
        <begin position="18"/>
        <end position="86"/>
    </location>
</feature>
<proteinExistence type="predicted"/>
<evidence type="ECO:0000256" key="2">
    <source>
        <dbReference type="SAM" id="SignalP"/>
    </source>
</evidence>
<sequence length="86" mass="8923">MRNIVLTSLFAAALALSACNSNPKTTEEAATHDDGHQHEAAASDTTVAAASYICPMKCEGSASDKPGKCPVCKMDLVAVEETPAEK</sequence>
<protein>
    <submittedName>
        <fullName evidence="4">Heavy metal-binding domain-containing protein</fullName>
    </submittedName>
</protein>
<evidence type="ECO:0000259" key="3">
    <source>
        <dbReference type="Pfam" id="PF19335"/>
    </source>
</evidence>
<keyword evidence="5" id="KW-1185">Reference proteome</keyword>
<accession>A0ABZ0IXM3</accession>
<feature type="domain" description="Heavy metal binding" evidence="3">
    <location>
        <begin position="52"/>
        <end position="78"/>
    </location>
</feature>